<gene>
    <name evidence="1" type="ORF">A2W05_01505</name>
</gene>
<dbReference type="Gene3D" id="3.40.50.150">
    <property type="entry name" value="Vaccinia Virus protein VP39"/>
    <property type="match status" value="1"/>
</dbReference>
<evidence type="ECO:0000313" key="1">
    <source>
        <dbReference type="EMBL" id="OGL44997.1"/>
    </source>
</evidence>
<name>A0A1F7RVT1_9BACT</name>
<dbReference type="SUPFAM" id="SSF53335">
    <property type="entry name" value="S-adenosyl-L-methionine-dependent methyltransferases"/>
    <property type="match status" value="1"/>
</dbReference>
<dbReference type="Proteomes" id="UP000178797">
    <property type="component" value="Unassembled WGS sequence"/>
</dbReference>
<dbReference type="EMBL" id="MGDE01000157">
    <property type="protein sequence ID" value="OGL44997.1"/>
    <property type="molecule type" value="Genomic_DNA"/>
</dbReference>
<organism evidence="1 2">
    <name type="scientific">Candidatus Schekmanbacteria bacterium RBG_16_38_10</name>
    <dbReference type="NCBI Taxonomy" id="1817879"/>
    <lineage>
        <taxon>Bacteria</taxon>
        <taxon>Candidatus Schekmaniibacteriota</taxon>
    </lineage>
</organism>
<evidence type="ECO:0000313" key="2">
    <source>
        <dbReference type="Proteomes" id="UP000178797"/>
    </source>
</evidence>
<proteinExistence type="predicted"/>
<dbReference type="InterPro" id="IPR029063">
    <property type="entry name" value="SAM-dependent_MTases_sf"/>
</dbReference>
<evidence type="ECO:0008006" key="3">
    <source>
        <dbReference type="Google" id="ProtNLM"/>
    </source>
</evidence>
<sequence>MRDAFKKDEQFDCVILDPPSFVRTKSAKGGALRGYKDINLLGLKLLKDRGYLLTASCSQNISMSDFMKVLNDASGDAQCRLQIIDIRSQSSDHPILLSMPETHYLKFVVGRKISS</sequence>
<dbReference type="AlphaFoldDB" id="A0A1F7RVT1"/>
<comment type="caution">
    <text evidence="1">The sequence shown here is derived from an EMBL/GenBank/DDBJ whole genome shotgun (WGS) entry which is preliminary data.</text>
</comment>
<reference evidence="1 2" key="1">
    <citation type="journal article" date="2016" name="Nat. Commun.">
        <title>Thousands of microbial genomes shed light on interconnected biogeochemical processes in an aquifer system.</title>
        <authorList>
            <person name="Anantharaman K."/>
            <person name="Brown C.T."/>
            <person name="Hug L.A."/>
            <person name="Sharon I."/>
            <person name="Castelle C.J."/>
            <person name="Probst A.J."/>
            <person name="Thomas B.C."/>
            <person name="Singh A."/>
            <person name="Wilkins M.J."/>
            <person name="Karaoz U."/>
            <person name="Brodie E.L."/>
            <person name="Williams K.H."/>
            <person name="Hubbard S.S."/>
            <person name="Banfield J.F."/>
        </authorList>
    </citation>
    <scope>NUCLEOTIDE SEQUENCE [LARGE SCALE GENOMIC DNA]</scope>
</reference>
<dbReference type="PANTHER" id="PTHR42873">
    <property type="entry name" value="RIBOSOMAL RNA LARGE SUBUNIT METHYLTRANSFERASE"/>
    <property type="match status" value="1"/>
</dbReference>
<dbReference type="PANTHER" id="PTHR42873:SF1">
    <property type="entry name" value="S-ADENOSYLMETHIONINE-DEPENDENT METHYLTRANSFERASE DOMAIN-CONTAINING PROTEIN"/>
    <property type="match status" value="1"/>
</dbReference>
<accession>A0A1F7RVT1</accession>
<protein>
    <recommendedName>
        <fullName evidence="3">S-adenosylmethionine-dependent methyltransferase domain-containing protein</fullName>
    </recommendedName>
</protein>